<dbReference type="PROSITE" id="PS00059">
    <property type="entry name" value="ADH_ZINC"/>
    <property type="match status" value="1"/>
</dbReference>
<dbReference type="InterPro" id="IPR002328">
    <property type="entry name" value="ADH_Zn_CS"/>
</dbReference>
<dbReference type="Gene3D" id="3.90.180.10">
    <property type="entry name" value="Medium-chain alcohol dehydrogenases, catalytic domain"/>
    <property type="match status" value="2"/>
</dbReference>
<proteinExistence type="inferred from homology"/>
<evidence type="ECO:0000256" key="5">
    <source>
        <dbReference type="ARBA" id="ARBA00023002"/>
    </source>
</evidence>
<evidence type="ECO:0000256" key="6">
    <source>
        <dbReference type="ARBA" id="ARBA00023027"/>
    </source>
</evidence>
<evidence type="ECO:0000256" key="7">
    <source>
        <dbReference type="RuleBase" id="RU361277"/>
    </source>
</evidence>
<organism evidence="10 11">
    <name type="scientific">Colletotrichum spaethianum</name>
    <dbReference type="NCBI Taxonomy" id="700344"/>
    <lineage>
        <taxon>Eukaryota</taxon>
        <taxon>Fungi</taxon>
        <taxon>Dikarya</taxon>
        <taxon>Ascomycota</taxon>
        <taxon>Pezizomycotina</taxon>
        <taxon>Sordariomycetes</taxon>
        <taxon>Hypocreomycetidae</taxon>
        <taxon>Glomerellales</taxon>
        <taxon>Glomerellaceae</taxon>
        <taxon>Colletotrichum</taxon>
        <taxon>Colletotrichum spaethianum species complex</taxon>
    </lineage>
</organism>
<dbReference type="EMBL" id="BQXU01000037">
    <property type="protein sequence ID" value="GKT50483.1"/>
    <property type="molecule type" value="Genomic_DNA"/>
</dbReference>
<comment type="cofactor">
    <cofactor evidence="1 7">
        <name>Zn(2+)</name>
        <dbReference type="ChEBI" id="CHEBI:29105"/>
    </cofactor>
</comment>
<dbReference type="Gene3D" id="3.40.50.720">
    <property type="entry name" value="NAD(P)-binding Rossmann-like Domain"/>
    <property type="match status" value="1"/>
</dbReference>
<reference evidence="10 11" key="1">
    <citation type="submission" date="2022-03" db="EMBL/GenBank/DDBJ databases">
        <title>Genome data of Colletotrichum spp.</title>
        <authorList>
            <person name="Utami Y.D."/>
            <person name="Hiruma K."/>
        </authorList>
    </citation>
    <scope>NUCLEOTIDE SEQUENCE [LARGE SCALE GENOMIC DNA]</scope>
    <source>
        <strain evidence="10 11">MAFF 239500</strain>
    </source>
</reference>
<dbReference type="SUPFAM" id="SSF50129">
    <property type="entry name" value="GroES-like"/>
    <property type="match status" value="1"/>
</dbReference>
<keyword evidence="6" id="KW-0520">NAD</keyword>
<keyword evidence="11" id="KW-1185">Reference proteome</keyword>
<dbReference type="GO" id="GO:0008270">
    <property type="term" value="F:zinc ion binding"/>
    <property type="evidence" value="ECO:0007669"/>
    <property type="project" value="InterPro"/>
</dbReference>
<dbReference type="Pfam" id="PF08240">
    <property type="entry name" value="ADH_N"/>
    <property type="match status" value="1"/>
</dbReference>
<evidence type="ECO:0000259" key="9">
    <source>
        <dbReference type="Pfam" id="PF08240"/>
    </source>
</evidence>
<dbReference type="Proteomes" id="UP001055115">
    <property type="component" value="Unassembled WGS sequence"/>
</dbReference>
<gene>
    <name evidence="10" type="ORF">ColSpa_10664</name>
</gene>
<dbReference type="Pfam" id="PF00107">
    <property type="entry name" value="ADH_zinc_N"/>
    <property type="match status" value="1"/>
</dbReference>
<evidence type="ECO:0000256" key="1">
    <source>
        <dbReference type="ARBA" id="ARBA00001947"/>
    </source>
</evidence>
<evidence type="ECO:0000256" key="4">
    <source>
        <dbReference type="ARBA" id="ARBA00022833"/>
    </source>
</evidence>
<sequence>MSSTTMKAVNYQGPYKVKVSDVSMPRIQHPDDVIVKVTTRRMLTFKGHENMGIIEELGSGVTLLKKGDRVVMPFNVADGRCHNCEEGRTAFCTGVNPGFAGGAYGKSPDMEQIQIQSDNRSGYVAMGPYPGGQAQYLRVPYADFNALKLPPAKNIFPTGWHGIELSGFRPGETVAVFGAGPVGLMAAYSAVLRGASKVFVVDRVVERLRSAEKIGCTSVDFTKGDAVEQIKDLNGGEVDRSVDAVGYQAVSAGGNTEQPNIVLENMIKVTRACGGLGIPGLYVPSDPGASDDASAKGMISLSFGKLFEKGLSIGTGQCNVKAYNRYLRDLIIAGKAKPSFVVSHQINIDDAEIAYEKFDKRIDGYTKVLIHPNGGF</sequence>
<feature type="domain" description="Alcohol dehydrogenase-like C-terminal" evidence="8">
    <location>
        <begin position="181"/>
        <end position="249"/>
    </location>
</feature>
<keyword evidence="3 7" id="KW-0479">Metal-binding</keyword>
<dbReference type="SUPFAM" id="SSF51735">
    <property type="entry name" value="NAD(P)-binding Rossmann-fold domains"/>
    <property type="match status" value="1"/>
</dbReference>
<feature type="domain" description="Alcohol dehydrogenase-like N-terminal" evidence="9">
    <location>
        <begin position="38"/>
        <end position="142"/>
    </location>
</feature>
<dbReference type="InterPro" id="IPR011032">
    <property type="entry name" value="GroES-like_sf"/>
</dbReference>
<dbReference type="InterPro" id="IPR036291">
    <property type="entry name" value="NAD(P)-bd_dom_sf"/>
</dbReference>
<comment type="similarity">
    <text evidence="2 7">Belongs to the zinc-containing alcohol dehydrogenase family.</text>
</comment>
<evidence type="ECO:0000259" key="8">
    <source>
        <dbReference type="Pfam" id="PF00107"/>
    </source>
</evidence>
<dbReference type="AlphaFoldDB" id="A0AA37PDW8"/>
<dbReference type="PANTHER" id="PTHR42813">
    <property type="entry name" value="ZINC-TYPE ALCOHOL DEHYDROGENASE-LIKE"/>
    <property type="match status" value="1"/>
</dbReference>
<keyword evidence="5" id="KW-0560">Oxidoreductase</keyword>
<evidence type="ECO:0000256" key="3">
    <source>
        <dbReference type="ARBA" id="ARBA00022723"/>
    </source>
</evidence>
<keyword evidence="4 7" id="KW-0862">Zinc</keyword>
<evidence type="ECO:0000313" key="11">
    <source>
        <dbReference type="Proteomes" id="UP001055115"/>
    </source>
</evidence>
<accession>A0AA37PDW8</accession>
<comment type="caution">
    <text evidence="10">The sequence shown here is derived from an EMBL/GenBank/DDBJ whole genome shotgun (WGS) entry which is preliminary data.</text>
</comment>
<dbReference type="GO" id="GO:0016491">
    <property type="term" value="F:oxidoreductase activity"/>
    <property type="evidence" value="ECO:0007669"/>
    <property type="project" value="UniProtKB-KW"/>
</dbReference>
<dbReference type="InterPro" id="IPR013154">
    <property type="entry name" value="ADH-like_N"/>
</dbReference>
<dbReference type="RefSeq" id="XP_049132833.1">
    <property type="nucleotide sequence ID" value="XM_049276876.1"/>
</dbReference>
<name>A0AA37PDW8_9PEZI</name>
<dbReference type="InterPro" id="IPR013149">
    <property type="entry name" value="ADH-like_C"/>
</dbReference>
<dbReference type="PANTHER" id="PTHR42813:SF3">
    <property type="entry name" value="GLUTATHIONE-INDEPENDENT FORMALDEHYDE DEHYDROGENASE"/>
    <property type="match status" value="1"/>
</dbReference>
<evidence type="ECO:0000256" key="2">
    <source>
        <dbReference type="ARBA" id="ARBA00008072"/>
    </source>
</evidence>
<protein>
    <submittedName>
        <fullName evidence="10">PWI domain-containing protein</fullName>
    </submittedName>
</protein>
<evidence type="ECO:0000313" key="10">
    <source>
        <dbReference type="EMBL" id="GKT50483.1"/>
    </source>
</evidence>
<dbReference type="CDD" id="cd08282">
    <property type="entry name" value="PFDH_like"/>
    <property type="match status" value="1"/>
</dbReference>
<dbReference type="GeneID" id="73331466"/>